<sequence length="507" mass="58323">MKAYLEGATDERNSEKIEKTFKLFPPAPCCSRTPGVIKSLLYNGSRFQGHQKSKGNSYEVEVILQLVTASRHFVQHVDEQNSYLCGYLRIKGLTEEYPVLTTFFDGEIISRKYPFLTRKWDADEDVDRKHWSKFLSFLPYTKTFNTDAFNYDCLKTSDYVFMRWKEHFLIPDHTVPVAYIDPCRRPKSTSIRIPLKFSKLASRGVAELLRRAKIRTEVLMQQKLILLIRPLSVGLSIESNCDGCSSMAELLLDSHIRTWVFLPIVIITFLVGIIRHYIAVLLSSQKKVDLQQVQDSQAIIRARVLRENGKYIPRNSYLMRHHFFNDESNGYFKHKHRPPTQPNPMDPNMMTEMLKGNVTNVLPMLLLTNPWFSFTAKVPFPLTLRFKPMLQRGIELLYLDASWVSSASWYFLNVFGLRSIYALVLGENHAADQARLMEEQMSGAAAAMGQQDPKAAFKAEWEALEISQHQWALKNVEQTLLASSNVAVLNSAAQYEQQTADLYAQNR</sequence>
<proteinExistence type="inferred from homology"/>
<dbReference type="Proteomes" id="UP000678499">
    <property type="component" value="Unassembled WGS sequence"/>
</dbReference>
<comment type="subcellular location">
    <subcellularLocation>
        <location evidence="1">Membrane</location>
        <topology evidence="1">Multi-pass membrane protein</topology>
    </subcellularLocation>
</comment>
<evidence type="ECO:0000256" key="1">
    <source>
        <dbReference type="ARBA" id="ARBA00004141"/>
    </source>
</evidence>
<feature type="transmembrane region" description="Helical" evidence="7">
    <location>
        <begin position="259"/>
        <end position="282"/>
    </location>
</feature>
<dbReference type="InterPro" id="IPR018618">
    <property type="entry name" value="GID4/10-like"/>
</dbReference>
<dbReference type="PANTHER" id="PTHR13116:SF5">
    <property type="entry name" value="ER MEMBRANE PROTEIN COMPLEX SUBUNIT 3"/>
    <property type="match status" value="1"/>
</dbReference>
<gene>
    <name evidence="8" type="ORF">NMOB1V02_LOCUS5679</name>
</gene>
<dbReference type="InterPro" id="IPR008568">
    <property type="entry name" value="EMC3"/>
</dbReference>
<dbReference type="AlphaFoldDB" id="A0A7R9GEQ4"/>
<protein>
    <recommendedName>
        <fullName evidence="3">ER membrane protein complex subunit 3</fullName>
    </recommendedName>
</protein>
<organism evidence="8">
    <name type="scientific">Notodromas monacha</name>
    <dbReference type="NCBI Taxonomy" id="399045"/>
    <lineage>
        <taxon>Eukaryota</taxon>
        <taxon>Metazoa</taxon>
        <taxon>Ecdysozoa</taxon>
        <taxon>Arthropoda</taxon>
        <taxon>Crustacea</taxon>
        <taxon>Oligostraca</taxon>
        <taxon>Ostracoda</taxon>
        <taxon>Podocopa</taxon>
        <taxon>Podocopida</taxon>
        <taxon>Cypridocopina</taxon>
        <taxon>Cypridoidea</taxon>
        <taxon>Cyprididae</taxon>
        <taxon>Notodromas</taxon>
    </lineage>
</organism>
<keyword evidence="9" id="KW-1185">Reference proteome</keyword>
<evidence type="ECO:0000256" key="7">
    <source>
        <dbReference type="SAM" id="Phobius"/>
    </source>
</evidence>
<evidence type="ECO:0000256" key="4">
    <source>
        <dbReference type="ARBA" id="ARBA00022692"/>
    </source>
</evidence>
<dbReference type="SMART" id="SM01415">
    <property type="entry name" value="DUF106"/>
    <property type="match status" value="1"/>
</dbReference>
<evidence type="ECO:0000256" key="6">
    <source>
        <dbReference type="ARBA" id="ARBA00023136"/>
    </source>
</evidence>
<evidence type="ECO:0000256" key="3">
    <source>
        <dbReference type="ARBA" id="ARBA00020822"/>
    </source>
</evidence>
<reference evidence="8" key="1">
    <citation type="submission" date="2020-11" db="EMBL/GenBank/DDBJ databases">
        <authorList>
            <person name="Tran Van P."/>
        </authorList>
    </citation>
    <scope>NUCLEOTIDE SEQUENCE</scope>
</reference>
<comment type="similarity">
    <text evidence="2">Belongs to the EMC3 family.</text>
</comment>
<evidence type="ECO:0000256" key="5">
    <source>
        <dbReference type="ARBA" id="ARBA00022989"/>
    </source>
</evidence>
<dbReference type="GO" id="GO:0072546">
    <property type="term" value="C:EMC complex"/>
    <property type="evidence" value="ECO:0007669"/>
    <property type="project" value="TreeGrafter"/>
</dbReference>
<dbReference type="PANTHER" id="PTHR13116">
    <property type="entry name" value="ER MEMBRANE PROTEIN COMPLEX SUBUNIT 3"/>
    <property type="match status" value="1"/>
</dbReference>
<evidence type="ECO:0000256" key="2">
    <source>
        <dbReference type="ARBA" id="ARBA00005376"/>
    </source>
</evidence>
<dbReference type="InterPro" id="IPR002809">
    <property type="entry name" value="EMC3/TMCO1"/>
</dbReference>
<accession>A0A7R9GEQ4</accession>
<dbReference type="OrthoDB" id="6745403at2759"/>
<dbReference type="Pfam" id="PF01956">
    <property type="entry name" value="EMC3_TMCO1"/>
    <property type="match status" value="1"/>
</dbReference>
<dbReference type="GO" id="GO:0034975">
    <property type="term" value="P:protein folding in endoplasmic reticulum"/>
    <property type="evidence" value="ECO:0007669"/>
    <property type="project" value="TreeGrafter"/>
</dbReference>
<keyword evidence="6 7" id="KW-0472">Membrane</keyword>
<name>A0A7R9GEQ4_9CRUS</name>
<dbReference type="EMBL" id="CAJPEX010001071">
    <property type="protein sequence ID" value="CAG0918115.1"/>
    <property type="molecule type" value="Genomic_DNA"/>
</dbReference>
<evidence type="ECO:0000313" key="9">
    <source>
        <dbReference type="Proteomes" id="UP000678499"/>
    </source>
</evidence>
<evidence type="ECO:0000313" key="8">
    <source>
        <dbReference type="EMBL" id="CAD7277963.1"/>
    </source>
</evidence>
<keyword evidence="4 7" id="KW-0812">Transmembrane</keyword>
<keyword evidence="5 7" id="KW-1133">Transmembrane helix</keyword>
<dbReference type="Pfam" id="PF09783">
    <property type="entry name" value="Vac_ImportDeg"/>
    <property type="match status" value="1"/>
</dbReference>
<dbReference type="EMBL" id="OA883108">
    <property type="protein sequence ID" value="CAD7277963.1"/>
    <property type="molecule type" value="Genomic_DNA"/>
</dbReference>